<dbReference type="AlphaFoldDB" id="A0A1B9QYG9"/>
<evidence type="ECO:0000313" key="1">
    <source>
        <dbReference type="EMBL" id="OCH75604.1"/>
    </source>
</evidence>
<dbReference type="InterPro" id="IPR009822">
    <property type="entry name" value="YaeQ"/>
</dbReference>
<reference evidence="2" key="1">
    <citation type="submission" date="2016-06" db="EMBL/GenBank/DDBJ databases">
        <authorList>
            <person name="Hehemann J.-H."/>
            <person name="Arevalo P."/>
            <person name="Datta M.S."/>
            <person name="Polz M.F."/>
        </authorList>
    </citation>
    <scope>NUCLEOTIDE SEQUENCE [LARGE SCALE GENOMIC DNA]</scope>
    <source>
        <strain evidence="2">9CSC122</strain>
    </source>
</reference>
<organism evidence="1 2">
    <name type="scientific">Vibrio genomosp. F10</name>
    <dbReference type="NCBI Taxonomy" id="723171"/>
    <lineage>
        <taxon>Bacteria</taxon>
        <taxon>Pseudomonadati</taxon>
        <taxon>Pseudomonadota</taxon>
        <taxon>Gammaproteobacteria</taxon>
        <taxon>Vibrionales</taxon>
        <taxon>Vibrionaceae</taxon>
        <taxon>Vibrio</taxon>
    </lineage>
</organism>
<dbReference type="InterPro" id="IPR011335">
    <property type="entry name" value="Restrct_endonuc-II-like"/>
</dbReference>
<sequence length="181" mass="20836">MALKPTIFKFRISLTDINREHYDTLALTVAQHPSENDQRMMARILAFCLNAKESLQLTKGLSTIEEPDIWQKSLDDQIELWIDVGEPDPERIKKSTRLAAKVKVYSFNTKSNVWWTQNQGKIGMLNADILRFNAQHIEELTKLIERGMDLSVMITGNSIFIDSDKGSCEVEWEELQSNEHP</sequence>
<dbReference type="Proteomes" id="UP000093173">
    <property type="component" value="Unassembled WGS sequence"/>
</dbReference>
<comment type="caution">
    <text evidence="1">The sequence shown here is derived from an EMBL/GenBank/DDBJ whole genome shotgun (WGS) entry which is preliminary data.</text>
</comment>
<dbReference type="RefSeq" id="WP_017034740.1">
    <property type="nucleotide sequence ID" value="NZ_JBNGCH010000520.1"/>
</dbReference>
<dbReference type="SUPFAM" id="SSF52980">
    <property type="entry name" value="Restriction endonuclease-like"/>
    <property type="match status" value="1"/>
</dbReference>
<dbReference type="EMBL" id="MAJZ01000520">
    <property type="protein sequence ID" value="OCH75604.1"/>
    <property type="molecule type" value="Genomic_DNA"/>
</dbReference>
<evidence type="ECO:0000313" key="2">
    <source>
        <dbReference type="Proteomes" id="UP000093173"/>
    </source>
</evidence>
<dbReference type="SMART" id="SM01322">
    <property type="entry name" value="YaeQ"/>
    <property type="match status" value="1"/>
</dbReference>
<keyword evidence="2" id="KW-1185">Reference proteome</keyword>
<dbReference type="PIRSF" id="PIRSF011484">
    <property type="entry name" value="YaeQ"/>
    <property type="match status" value="1"/>
</dbReference>
<dbReference type="InterPro" id="IPR038590">
    <property type="entry name" value="YaeQ_sf"/>
</dbReference>
<proteinExistence type="predicted"/>
<name>A0A1B9QYG9_9VIBR</name>
<dbReference type="Gene3D" id="3.10.640.10">
    <property type="entry name" value="Restriction endonuclease-like alpha-beta roll domain"/>
    <property type="match status" value="1"/>
</dbReference>
<dbReference type="Pfam" id="PF07152">
    <property type="entry name" value="YaeQ"/>
    <property type="match status" value="1"/>
</dbReference>
<protein>
    <recommendedName>
        <fullName evidence="3">YaeQ family protein</fullName>
    </recommendedName>
</protein>
<dbReference type="PANTHER" id="PTHR38784:SF1">
    <property type="entry name" value="SUCROSE PHOSPHORYLASE"/>
    <property type="match status" value="1"/>
</dbReference>
<gene>
    <name evidence="1" type="ORF">A6E14_10690</name>
</gene>
<accession>A0A1B9QYG9</accession>
<evidence type="ECO:0008006" key="3">
    <source>
        <dbReference type="Google" id="ProtNLM"/>
    </source>
</evidence>
<dbReference type="PANTHER" id="PTHR38784">
    <property type="entry name" value="SUCROSE PHOSPHORYLASE"/>
    <property type="match status" value="1"/>
</dbReference>